<dbReference type="PANTHER" id="PTHR21137:SF35">
    <property type="entry name" value="ODORANT RECEPTOR 19A-RELATED"/>
    <property type="match status" value="1"/>
</dbReference>
<reference evidence="11 12" key="1">
    <citation type="journal article" date="2008" name="Nature">
        <title>The genome of the model beetle and pest Tribolium castaneum.</title>
        <authorList>
            <consortium name="Tribolium Genome Sequencing Consortium"/>
            <person name="Richards S."/>
            <person name="Gibbs R.A."/>
            <person name="Weinstock G.M."/>
            <person name="Brown S.J."/>
            <person name="Denell R."/>
            <person name="Beeman R.W."/>
            <person name="Gibbs R."/>
            <person name="Beeman R.W."/>
            <person name="Brown S.J."/>
            <person name="Bucher G."/>
            <person name="Friedrich M."/>
            <person name="Grimmelikhuijzen C.J."/>
            <person name="Klingler M."/>
            <person name="Lorenzen M."/>
            <person name="Richards S."/>
            <person name="Roth S."/>
            <person name="Schroder R."/>
            <person name="Tautz D."/>
            <person name="Zdobnov E.M."/>
            <person name="Muzny D."/>
            <person name="Gibbs R.A."/>
            <person name="Weinstock G.M."/>
            <person name="Attaway T."/>
            <person name="Bell S."/>
            <person name="Buhay C.J."/>
            <person name="Chandrabose M.N."/>
            <person name="Chavez D."/>
            <person name="Clerk-Blankenburg K.P."/>
            <person name="Cree A."/>
            <person name="Dao M."/>
            <person name="Davis C."/>
            <person name="Chacko J."/>
            <person name="Dinh H."/>
            <person name="Dugan-Rocha S."/>
            <person name="Fowler G."/>
            <person name="Garner T.T."/>
            <person name="Garnes J."/>
            <person name="Gnirke A."/>
            <person name="Hawes A."/>
            <person name="Hernandez J."/>
            <person name="Hines S."/>
            <person name="Holder M."/>
            <person name="Hume J."/>
            <person name="Jhangiani S.N."/>
            <person name="Joshi V."/>
            <person name="Khan Z.M."/>
            <person name="Jackson L."/>
            <person name="Kovar C."/>
            <person name="Kowis A."/>
            <person name="Lee S."/>
            <person name="Lewis L.R."/>
            <person name="Margolis J."/>
            <person name="Morgan M."/>
            <person name="Nazareth L.V."/>
            <person name="Nguyen N."/>
            <person name="Okwuonu G."/>
            <person name="Parker D."/>
            <person name="Richards S."/>
            <person name="Ruiz S.J."/>
            <person name="Santibanez J."/>
            <person name="Savard J."/>
            <person name="Scherer S.E."/>
            <person name="Schneider B."/>
            <person name="Sodergren E."/>
            <person name="Tautz D."/>
            <person name="Vattahil S."/>
            <person name="Villasana D."/>
            <person name="White C.S."/>
            <person name="Wright R."/>
            <person name="Park Y."/>
            <person name="Beeman R.W."/>
            <person name="Lord J."/>
            <person name="Oppert B."/>
            <person name="Lorenzen M."/>
            <person name="Brown S."/>
            <person name="Wang L."/>
            <person name="Savard J."/>
            <person name="Tautz D."/>
            <person name="Richards S."/>
            <person name="Weinstock G."/>
            <person name="Gibbs R.A."/>
            <person name="Liu Y."/>
            <person name="Worley K."/>
            <person name="Weinstock G."/>
            <person name="Elsik C.G."/>
            <person name="Reese J.T."/>
            <person name="Elhaik E."/>
            <person name="Landan G."/>
            <person name="Graur D."/>
            <person name="Arensburger P."/>
            <person name="Atkinson P."/>
            <person name="Beeman R.W."/>
            <person name="Beidler J."/>
            <person name="Brown S.J."/>
            <person name="Demuth J.P."/>
            <person name="Drury D.W."/>
            <person name="Du Y.Z."/>
            <person name="Fujiwara H."/>
            <person name="Lorenzen M."/>
            <person name="Maselli V."/>
            <person name="Osanai M."/>
            <person name="Park Y."/>
            <person name="Robertson H.M."/>
            <person name="Tu Z."/>
            <person name="Wang J.J."/>
            <person name="Wang S."/>
            <person name="Richards S."/>
            <person name="Song H."/>
            <person name="Zhang L."/>
            <person name="Sodergren E."/>
            <person name="Werner D."/>
            <person name="Stanke M."/>
            <person name="Morgenstern B."/>
            <person name="Solovyev V."/>
            <person name="Kosarev P."/>
            <person name="Brown G."/>
            <person name="Chen H.C."/>
            <person name="Ermolaeva O."/>
            <person name="Hlavina W."/>
            <person name="Kapustin Y."/>
            <person name="Kiryutin B."/>
            <person name="Kitts P."/>
            <person name="Maglott D."/>
            <person name="Pruitt K."/>
            <person name="Sapojnikov V."/>
            <person name="Souvorov A."/>
            <person name="Mackey A.J."/>
            <person name="Waterhouse R.M."/>
            <person name="Wyder S."/>
            <person name="Zdobnov E.M."/>
            <person name="Zdobnov E.M."/>
            <person name="Wyder S."/>
            <person name="Kriventseva E.V."/>
            <person name="Kadowaki T."/>
            <person name="Bork P."/>
            <person name="Aranda M."/>
            <person name="Bao R."/>
            <person name="Beermann A."/>
            <person name="Berns N."/>
            <person name="Bolognesi R."/>
            <person name="Bonneton F."/>
            <person name="Bopp D."/>
            <person name="Brown S.J."/>
            <person name="Bucher G."/>
            <person name="Butts T."/>
            <person name="Chaumot A."/>
            <person name="Denell R.E."/>
            <person name="Ferrier D.E."/>
            <person name="Friedrich M."/>
            <person name="Gordon C.M."/>
            <person name="Jindra M."/>
            <person name="Klingler M."/>
            <person name="Lan Q."/>
            <person name="Lattorff H.M."/>
            <person name="Laudet V."/>
            <person name="von Levetsow C."/>
            <person name="Liu Z."/>
            <person name="Lutz R."/>
            <person name="Lynch J.A."/>
            <person name="da Fonseca R.N."/>
            <person name="Posnien N."/>
            <person name="Reuter R."/>
            <person name="Roth S."/>
            <person name="Savard J."/>
            <person name="Schinko J.B."/>
            <person name="Schmitt C."/>
            <person name="Schoppmeier M."/>
            <person name="Schroder R."/>
            <person name="Shippy T.D."/>
            <person name="Simonnet F."/>
            <person name="Marques-Souza H."/>
            <person name="Tautz D."/>
            <person name="Tomoyasu Y."/>
            <person name="Trauner J."/>
            <person name="Van der Zee M."/>
            <person name="Vervoort M."/>
            <person name="Wittkopp N."/>
            <person name="Wimmer E.A."/>
            <person name="Yang X."/>
            <person name="Jones A.K."/>
            <person name="Sattelle D.B."/>
            <person name="Ebert P.R."/>
            <person name="Nelson D."/>
            <person name="Scott J.G."/>
            <person name="Beeman R.W."/>
            <person name="Muthukrishnan S."/>
            <person name="Kramer K.J."/>
            <person name="Arakane Y."/>
            <person name="Beeman R.W."/>
            <person name="Zhu Q."/>
            <person name="Hogenkamp D."/>
            <person name="Dixit R."/>
            <person name="Oppert B."/>
            <person name="Jiang H."/>
            <person name="Zou Z."/>
            <person name="Marshall J."/>
            <person name="Elpidina E."/>
            <person name="Vinokurov K."/>
            <person name="Oppert C."/>
            <person name="Zou Z."/>
            <person name="Evans J."/>
            <person name="Lu Z."/>
            <person name="Zhao P."/>
            <person name="Sumathipala N."/>
            <person name="Altincicek B."/>
            <person name="Vilcinskas A."/>
            <person name="Williams M."/>
            <person name="Hultmark D."/>
            <person name="Hetru C."/>
            <person name="Jiang H."/>
            <person name="Grimmelikhuijzen C.J."/>
            <person name="Hauser F."/>
            <person name="Cazzamali G."/>
            <person name="Williamson M."/>
            <person name="Park Y."/>
            <person name="Li B."/>
            <person name="Tanaka Y."/>
            <person name="Predel R."/>
            <person name="Neupert S."/>
            <person name="Schachtner J."/>
            <person name="Verleyen P."/>
            <person name="Raible F."/>
            <person name="Bork P."/>
            <person name="Friedrich M."/>
            <person name="Walden K.K."/>
            <person name="Robertson H.M."/>
            <person name="Angeli S."/>
            <person name="Foret S."/>
            <person name="Bucher G."/>
            <person name="Schuetz S."/>
            <person name="Maleszka R."/>
            <person name="Wimmer E.A."/>
            <person name="Beeman R.W."/>
            <person name="Lorenzen M."/>
            <person name="Tomoyasu Y."/>
            <person name="Miller S.C."/>
            <person name="Grossmann D."/>
            <person name="Bucher G."/>
        </authorList>
    </citation>
    <scope>NUCLEOTIDE SEQUENCE [LARGE SCALE GENOMIC DNA]</scope>
    <source>
        <strain evidence="11 12">Georgia GA2</strain>
    </source>
</reference>
<keyword evidence="7 10" id="KW-0472">Membrane</keyword>
<sequence>MAFNESQDNFKLCFIAFNLSGLGPSSKPFLKILSYVLYPWLCLLFVLVCVNIVFKHSNIWDIGEVTSSISIAVMMVVRKTILIKYSSVFAEIIELHSRFWDYGLFGKATETKIRKKVDFFKFILKCYIVSGITATSTRSIVPIFDKNLTMPQDCWIPGNNSIVKHIIYAFQVIFYAESISYFTFFDGFLLIVTANLQAQFILLQKATGSINFETDSEETAWKKLVKCCEHHKFLISVHKKLNTLYSYFYLVTYFLVITMGCVSLFVIFDKSSTFAQLLESAITMVVLNVMIAMICICSSEIEIEAEKLLTQIYEVNWYETPNLKIRKFILFWLMQAQVSVETKGAGLLVVNRSLMLQVQRFSYSVSTLLKGMNE</sequence>
<dbReference type="OrthoDB" id="6762713at2759"/>
<keyword evidence="8 10" id="KW-0675">Receptor</keyword>
<protein>
    <recommendedName>
        <fullName evidence="10">Odorant receptor</fullName>
    </recommendedName>
</protein>
<dbReference type="OMA" id="IAMICIC"/>
<dbReference type="FunCoup" id="D6WMV4">
    <property type="interactions" value="43"/>
</dbReference>
<evidence type="ECO:0000256" key="2">
    <source>
        <dbReference type="ARBA" id="ARBA00022475"/>
    </source>
</evidence>
<dbReference type="InterPro" id="IPR004117">
    <property type="entry name" value="7tm6_olfct_rcpt"/>
</dbReference>
<evidence type="ECO:0000256" key="8">
    <source>
        <dbReference type="ARBA" id="ARBA00023170"/>
    </source>
</evidence>
<dbReference type="GO" id="GO:0005549">
    <property type="term" value="F:odorant binding"/>
    <property type="evidence" value="ECO:0007669"/>
    <property type="project" value="InterPro"/>
</dbReference>
<keyword evidence="12" id="KW-1185">Reference proteome</keyword>
<dbReference type="GO" id="GO:0004984">
    <property type="term" value="F:olfactory receptor activity"/>
    <property type="evidence" value="ECO:0000318"/>
    <property type="project" value="GO_Central"/>
</dbReference>
<evidence type="ECO:0000256" key="10">
    <source>
        <dbReference type="RuleBase" id="RU351113"/>
    </source>
</evidence>
<dbReference type="AlphaFoldDB" id="D6WMV4"/>
<keyword evidence="4 10" id="KW-0812">Transmembrane</keyword>
<keyword evidence="6 10" id="KW-1133">Transmembrane helix</keyword>
<evidence type="ECO:0000256" key="3">
    <source>
        <dbReference type="ARBA" id="ARBA00022606"/>
    </source>
</evidence>
<feature type="transmembrane region" description="Helical" evidence="10">
    <location>
        <begin position="32"/>
        <end position="53"/>
    </location>
</feature>
<dbReference type="PhylomeDB" id="D6WMV4"/>
<dbReference type="InParanoid" id="D6WMV4"/>
<comment type="caution">
    <text evidence="10">Lacks conserved residue(s) required for the propagation of feature annotation.</text>
</comment>
<proteinExistence type="inferred from homology"/>
<dbReference type="KEGG" id="tca:107397891"/>
<comment type="subcellular location">
    <subcellularLocation>
        <location evidence="1 10">Cell membrane</location>
        <topology evidence="1 10">Multi-pass membrane protein</topology>
    </subcellularLocation>
</comment>
<keyword evidence="5 10" id="KW-0552">Olfaction</keyword>
<evidence type="ECO:0000256" key="9">
    <source>
        <dbReference type="ARBA" id="ARBA00023224"/>
    </source>
</evidence>
<dbReference type="GO" id="GO:0005886">
    <property type="term" value="C:plasma membrane"/>
    <property type="evidence" value="ECO:0000318"/>
    <property type="project" value="GO_Central"/>
</dbReference>
<keyword evidence="3 10" id="KW-0716">Sensory transduction</keyword>
<keyword evidence="2" id="KW-1003">Cell membrane</keyword>
<dbReference type="PANTHER" id="PTHR21137">
    <property type="entry name" value="ODORANT RECEPTOR"/>
    <property type="match status" value="1"/>
</dbReference>
<organism evidence="11 12">
    <name type="scientific">Tribolium castaneum</name>
    <name type="common">Red flour beetle</name>
    <dbReference type="NCBI Taxonomy" id="7070"/>
    <lineage>
        <taxon>Eukaryota</taxon>
        <taxon>Metazoa</taxon>
        <taxon>Ecdysozoa</taxon>
        <taxon>Arthropoda</taxon>
        <taxon>Hexapoda</taxon>
        <taxon>Insecta</taxon>
        <taxon>Pterygota</taxon>
        <taxon>Neoptera</taxon>
        <taxon>Endopterygota</taxon>
        <taxon>Coleoptera</taxon>
        <taxon>Polyphaga</taxon>
        <taxon>Cucujiformia</taxon>
        <taxon>Tenebrionidae</taxon>
        <taxon>Tenebrionidae incertae sedis</taxon>
        <taxon>Tribolium</taxon>
    </lineage>
</organism>
<evidence type="ECO:0000256" key="1">
    <source>
        <dbReference type="ARBA" id="ARBA00004651"/>
    </source>
</evidence>
<dbReference type="GO" id="GO:0050911">
    <property type="term" value="P:detection of chemical stimulus involved in sensory perception of smell"/>
    <property type="evidence" value="ECO:0000318"/>
    <property type="project" value="GO_Central"/>
</dbReference>
<evidence type="ECO:0000256" key="6">
    <source>
        <dbReference type="ARBA" id="ARBA00022989"/>
    </source>
</evidence>
<dbReference type="Pfam" id="PF02949">
    <property type="entry name" value="7tm_6"/>
    <property type="match status" value="1"/>
</dbReference>
<dbReference type="GO" id="GO:0007165">
    <property type="term" value="P:signal transduction"/>
    <property type="evidence" value="ECO:0007669"/>
    <property type="project" value="UniProtKB-KW"/>
</dbReference>
<reference evidence="11 12" key="2">
    <citation type="journal article" date="2010" name="Nucleic Acids Res.">
        <title>BeetleBase in 2010: revisions to provide comprehensive genomic information for Tribolium castaneum.</title>
        <authorList>
            <person name="Kim H.S."/>
            <person name="Murphy T."/>
            <person name="Xia J."/>
            <person name="Caragea D."/>
            <person name="Park Y."/>
            <person name="Beeman R.W."/>
            <person name="Lorenzen M.D."/>
            <person name="Butcher S."/>
            <person name="Manak J.R."/>
            <person name="Brown S.J."/>
        </authorList>
    </citation>
    <scope>GENOME REANNOTATION</scope>
    <source>
        <strain evidence="11 12">Georgia GA2</strain>
    </source>
</reference>
<feature type="transmembrane region" description="Helical" evidence="10">
    <location>
        <begin position="247"/>
        <end position="268"/>
    </location>
</feature>
<comment type="similarity">
    <text evidence="10">Belongs to the insect chemoreceptor superfamily. Heteromeric odorant receptor channel (TC 1.A.69) family.</text>
</comment>
<evidence type="ECO:0000313" key="11">
    <source>
        <dbReference type="EMBL" id="EFA04731.1"/>
    </source>
</evidence>
<accession>D6WMV4</accession>
<evidence type="ECO:0000256" key="5">
    <source>
        <dbReference type="ARBA" id="ARBA00022725"/>
    </source>
</evidence>
<evidence type="ECO:0000256" key="7">
    <source>
        <dbReference type="ARBA" id="ARBA00023136"/>
    </source>
</evidence>
<feature type="transmembrane region" description="Helical" evidence="10">
    <location>
        <begin position="274"/>
        <end position="297"/>
    </location>
</feature>
<name>D6WMV4_TRICA</name>
<gene>
    <name evidence="11" type="primary">AUGUSTUS-3.0.2_30342</name>
    <name evidence="11" type="ORF">TcasGA2_TC030342</name>
</gene>
<dbReference type="HOGENOM" id="CLU_062922_0_0_1"/>
<dbReference type="Proteomes" id="UP000007266">
    <property type="component" value="Linkage group 5"/>
</dbReference>
<dbReference type="EMBL" id="KQ971342">
    <property type="protein sequence ID" value="EFA04731.1"/>
    <property type="molecule type" value="Genomic_DNA"/>
</dbReference>
<evidence type="ECO:0000313" key="12">
    <source>
        <dbReference type="Proteomes" id="UP000007266"/>
    </source>
</evidence>
<keyword evidence="9 10" id="KW-0807">Transducer</keyword>
<evidence type="ECO:0000256" key="4">
    <source>
        <dbReference type="ARBA" id="ARBA00022692"/>
    </source>
</evidence>